<evidence type="ECO:0000313" key="3">
    <source>
        <dbReference type="Proteomes" id="UP000194161"/>
    </source>
</evidence>
<protein>
    <submittedName>
        <fullName evidence="2">TIGR01244 family protein</fullName>
    </submittedName>
</protein>
<feature type="domain" description="Beta-lactamase hydrolase-like protein phosphatase-like" evidence="1">
    <location>
        <begin position="5"/>
        <end position="108"/>
    </location>
</feature>
<accession>A0A1W6ZGF0</accession>
<dbReference type="EMBL" id="CP021111">
    <property type="protein sequence ID" value="ARP96483.1"/>
    <property type="molecule type" value="Genomic_DNA"/>
</dbReference>
<proteinExistence type="predicted"/>
<dbReference type="OrthoDB" id="9802771at2"/>
<organism evidence="2 3">
    <name type="scientific">Bordetella genomosp. 13</name>
    <dbReference type="NCBI Taxonomy" id="463040"/>
    <lineage>
        <taxon>Bacteria</taxon>
        <taxon>Pseudomonadati</taxon>
        <taxon>Pseudomonadota</taxon>
        <taxon>Betaproteobacteria</taxon>
        <taxon>Burkholderiales</taxon>
        <taxon>Alcaligenaceae</taxon>
        <taxon>Bordetella</taxon>
    </lineage>
</organism>
<dbReference type="InterPro" id="IPR005939">
    <property type="entry name" value="BLH_phosphatase-like"/>
</dbReference>
<reference evidence="2 3" key="1">
    <citation type="submission" date="2017-05" db="EMBL/GenBank/DDBJ databases">
        <title>Complete and WGS of Bordetella genogroups.</title>
        <authorList>
            <person name="Spilker T."/>
            <person name="LiPuma J."/>
        </authorList>
    </citation>
    <scope>NUCLEOTIDE SEQUENCE [LARGE SCALE GENOMIC DNA]</scope>
    <source>
        <strain evidence="2 3">AU7206</strain>
    </source>
</reference>
<dbReference type="Pfam" id="PF04273">
    <property type="entry name" value="BLH_phosphatase"/>
    <property type="match status" value="1"/>
</dbReference>
<gene>
    <name evidence="2" type="ORF">CAL15_20230</name>
</gene>
<dbReference type="RefSeq" id="WP_086080132.1">
    <property type="nucleotide sequence ID" value="NZ_CP021111.1"/>
</dbReference>
<dbReference type="STRING" id="463040.CAL15_20230"/>
<dbReference type="NCBIfam" id="TIGR01244">
    <property type="entry name" value="TIGR01244 family sulfur transferase"/>
    <property type="match status" value="1"/>
</dbReference>
<dbReference type="Proteomes" id="UP000194161">
    <property type="component" value="Chromosome"/>
</dbReference>
<name>A0A1W6ZGF0_9BORD</name>
<dbReference type="AlphaFoldDB" id="A0A1W6ZGF0"/>
<evidence type="ECO:0000259" key="1">
    <source>
        <dbReference type="Pfam" id="PF04273"/>
    </source>
</evidence>
<sequence>MAASIRPLSPDFAVAPQLAPEDMAEVAAAGYKSVIINRPDYEGGPDQPTAADVSRAALAAGLQVEYQPVVSGAMTMQDVARFAELLRTLPGPVLAYCRTGTRCTNLYANAIQQG</sequence>
<dbReference type="Gene3D" id="3.90.190.10">
    <property type="entry name" value="Protein tyrosine phosphatase superfamily"/>
    <property type="match status" value="1"/>
</dbReference>
<dbReference type="KEGG" id="bgm:CAL15_20230"/>
<keyword evidence="3" id="KW-1185">Reference proteome</keyword>
<dbReference type="GO" id="GO:0016787">
    <property type="term" value="F:hydrolase activity"/>
    <property type="evidence" value="ECO:0007669"/>
    <property type="project" value="InterPro"/>
</dbReference>
<dbReference type="InterPro" id="IPR029021">
    <property type="entry name" value="Prot-tyrosine_phosphatase-like"/>
</dbReference>
<evidence type="ECO:0000313" key="2">
    <source>
        <dbReference type="EMBL" id="ARP96483.1"/>
    </source>
</evidence>